<dbReference type="RefSeq" id="WP_143020843.1">
    <property type="nucleotide sequence ID" value="NZ_FNCG01000014.1"/>
</dbReference>
<evidence type="ECO:0000313" key="2">
    <source>
        <dbReference type="EMBL" id="SDH92922.1"/>
    </source>
</evidence>
<dbReference type="STRING" id="551996.SAMN05192573_11436"/>
<evidence type="ECO:0000313" key="3">
    <source>
        <dbReference type="Proteomes" id="UP000199705"/>
    </source>
</evidence>
<keyword evidence="1" id="KW-0812">Transmembrane</keyword>
<protein>
    <recommendedName>
        <fullName evidence="4">Type VI secretion system transmembrane protein TssO</fullName>
    </recommendedName>
</protein>
<proteinExistence type="predicted"/>
<feature type="transmembrane region" description="Helical" evidence="1">
    <location>
        <begin position="12"/>
        <end position="35"/>
    </location>
</feature>
<keyword evidence="1" id="KW-0472">Membrane</keyword>
<dbReference type="EMBL" id="FNCG01000014">
    <property type="protein sequence ID" value="SDH92922.1"/>
    <property type="molecule type" value="Genomic_DNA"/>
</dbReference>
<dbReference type="Pfam" id="PF17561">
    <property type="entry name" value="TssO"/>
    <property type="match status" value="1"/>
</dbReference>
<evidence type="ECO:0008006" key="4">
    <source>
        <dbReference type="Google" id="ProtNLM"/>
    </source>
</evidence>
<organism evidence="2 3">
    <name type="scientific">Mucilaginibacter gossypii</name>
    <dbReference type="NCBI Taxonomy" id="551996"/>
    <lineage>
        <taxon>Bacteria</taxon>
        <taxon>Pseudomonadati</taxon>
        <taxon>Bacteroidota</taxon>
        <taxon>Sphingobacteriia</taxon>
        <taxon>Sphingobacteriales</taxon>
        <taxon>Sphingobacteriaceae</taxon>
        <taxon>Mucilaginibacter</taxon>
    </lineage>
</organism>
<sequence>MLKFSLKERREKFLFFMGMFLVTSVILCVAIFYNYGNEGLVSKSEFAKKVNEEEQFESLVTEALPTVDTTYHKIVKFNPNVQAVFLENDISGSIGAIKSYYNRRPYDARYKCFIHASKLLQALFYDKRELTGNYNDIRNIKGSVDDCHIAQRQLQQNMSMAR</sequence>
<dbReference type="AlphaFoldDB" id="A0A1G8GEU7"/>
<dbReference type="InterPro" id="IPR039449">
    <property type="entry name" value="TssO"/>
</dbReference>
<reference evidence="3" key="1">
    <citation type="submission" date="2016-10" db="EMBL/GenBank/DDBJ databases">
        <authorList>
            <person name="Varghese N."/>
            <person name="Submissions S."/>
        </authorList>
    </citation>
    <scope>NUCLEOTIDE SEQUENCE [LARGE SCALE GENOMIC DNA]</scope>
    <source>
        <strain evidence="3">Gh-67</strain>
    </source>
</reference>
<evidence type="ECO:0000256" key="1">
    <source>
        <dbReference type="SAM" id="Phobius"/>
    </source>
</evidence>
<accession>A0A1G8GEU7</accession>
<name>A0A1G8GEU7_9SPHI</name>
<keyword evidence="3" id="KW-1185">Reference proteome</keyword>
<keyword evidence="1" id="KW-1133">Transmembrane helix</keyword>
<dbReference type="Proteomes" id="UP000199705">
    <property type="component" value="Unassembled WGS sequence"/>
</dbReference>
<gene>
    <name evidence="2" type="ORF">SAMN05192573_11436</name>
</gene>